<reference evidence="1" key="1">
    <citation type="submission" date="2023-10" db="EMBL/GenBank/DDBJ databases">
        <authorList>
            <person name="Domelevo Entfellner J.-B."/>
        </authorList>
    </citation>
    <scope>NUCLEOTIDE SEQUENCE</scope>
</reference>
<dbReference type="EMBL" id="OY731399">
    <property type="protein sequence ID" value="CAJ1932373.1"/>
    <property type="molecule type" value="Genomic_DNA"/>
</dbReference>
<accession>A0AA86RWH1</accession>
<evidence type="ECO:0000313" key="2">
    <source>
        <dbReference type="Proteomes" id="UP001189624"/>
    </source>
</evidence>
<keyword evidence="2" id="KW-1185">Reference proteome</keyword>
<dbReference type="AlphaFoldDB" id="A0AA86RWH1"/>
<evidence type="ECO:0000313" key="1">
    <source>
        <dbReference type="EMBL" id="CAJ1932373.1"/>
    </source>
</evidence>
<dbReference type="Gramene" id="rna-AYBTSS11_LOCUS5785">
    <property type="protein sequence ID" value="CAJ1932373.1"/>
    <property type="gene ID" value="gene-AYBTSS11_LOCUS5785"/>
</dbReference>
<proteinExistence type="predicted"/>
<gene>
    <name evidence="1" type="ORF">AYBTSS11_LOCUS5785</name>
</gene>
<dbReference type="Proteomes" id="UP001189624">
    <property type="component" value="Chromosome 2"/>
</dbReference>
<organism evidence="1 2">
    <name type="scientific">Sphenostylis stenocarpa</name>
    <dbReference type="NCBI Taxonomy" id="92480"/>
    <lineage>
        <taxon>Eukaryota</taxon>
        <taxon>Viridiplantae</taxon>
        <taxon>Streptophyta</taxon>
        <taxon>Embryophyta</taxon>
        <taxon>Tracheophyta</taxon>
        <taxon>Spermatophyta</taxon>
        <taxon>Magnoliopsida</taxon>
        <taxon>eudicotyledons</taxon>
        <taxon>Gunneridae</taxon>
        <taxon>Pentapetalae</taxon>
        <taxon>rosids</taxon>
        <taxon>fabids</taxon>
        <taxon>Fabales</taxon>
        <taxon>Fabaceae</taxon>
        <taxon>Papilionoideae</taxon>
        <taxon>50 kb inversion clade</taxon>
        <taxon>NPAAA clade</taxon>
        <taxon>indigoferoid/millettioid clade</taxon>
        <taxon>Phaseoleae</taxon>
        <taxon>Sphenostylis</taxon>
    </lineage>
</organism>
<name>A0AA86RWH1_9FABA</name>
<sequence length="63" mass="6929">MALNQLRFPYVSVLCTLELLNNGFLHNVADRPNRDYGPPTGLKPLGSVGVICGRMKKMGDLRA</sequence>
<protein>
    <submittedName>
        <fullName evidence="1">Uncharacterized protein</fullName>
    </submittedName>
</protein>